<dbReference type="InterPro" id="IPR017871">
    <property type="entry name" value="ABC_transporter-like_CS"/>
</dbReference>
<protein>
    <submittedName>
        <fullName evidence="5">Molybdenum ABC transporter ATP-binding protein</fullName>
    </submittedName>
</protein>
<dbReference type="InterPro" id="IPR050334">
    <property type="entry name" value="Molybdenum_import_ModC"/>
</dbReference>
<gene>
    <name evidence="5" type="primary">modC</name>
    <name evidence="5" type="ORF">E8M12_00950</name>
</gene>
<keyword evidence="3 5" id="KW-0067">ATP-binding</keyword>
<dbReference type="InterPro" id="IPR008995">
    <property type="entry name" value="Mo/tungstate-bd_C_term_dom"/>
</dbReference>
<dbReference type="InterPro" id="IPR027417">
    <property type="entry name" value="P-loop_NTPase"/>
</dbReference>
<keyword evidence="1" id="KW-0813">Transport</keyword>
<dbReference type="Pfam" id="PF00005">
    <property type="entry name" value="ABC_tran"/>
    <property type="match status" value="1"/>
</dbReference>
<proteinExistence type="predicted"/>
<dbReference type="SUPFAM" id="SSF52540">
    <property type="entry name" value="P-loop containing nucleoside triphosphate hydrolases"/>
    <property type="match status" value="1"/>
</dbReference>
<dbReference type="SUPFAM" id="SSF50331">
    <property type="entry name" value="MOP-like"/>
    <property type="match status" value="1"/>
</dbReference>
<dbReference type="GO" id="GO:0016887">
    <property type="term" value="F:ATP hydrolysis activity"/>
    <property type="evidence" value="ECO:0007669"/>
    <property type="project" value="InterPro"/>
</dbReference>
<dbReference type="InterPro" id="IPR003439">
    <property type="entry name" value="ABC_transporter-like_ATP-bd"/>
</dbReference>
<evidence type="ECO:0000256" key="3">
    <source>
        <dbReference type="ARBA" id="ARBA00022840"/>
    </source>
</evidence>
<dbReference type="Gene3D" id="3.40.50.300">
    <property type="entry name" value="P-loop containing nucleotide triphosphate hydrolases"/>
    <property type="match status" value="1"/>
</dbReference>
<organism evidence="5 6">
    <name type="scientific">Thalassotalea mangrovi</name>
    <dbReference type="NCBI Taxonomy" id="2572245"/>
    <lineage>
        <taxon>Bacteria</taxon>
        <taxon>Pseudomonadati</taxon>
        <taxon>Pseudomonadota</taxon>
        <taxon>Gammaproteobacteria</taxon>
        <taxon>Alteromonadales</taxon>
        <taxon>Colwelliaceae</taxon>
        <taxon>Thalassotalea</taxon>
    </lineage>
</organism>
<dbReference type="GO" id="GO:0016020">
    <property type="term" value="C:membrane"/>
    <property type="evidence" value="ECO:0007669"/>
    <property type="project" value="InterPro"/>
</dbReference>
<dbReference type="SMART" id="SM00382">
    <property type="entry name" value="AAA"/>
    <property type="match status" value="1"/>
</dbReference>
<dbReference type="PANTHER" id="PTHR43514">
    <property type="entry name" value="ABC TRANSPORTER I FAMILY MEMBER 10"/>
    <property type="match status" value="1"/>
</dbReference>
<evidence type="ECO:0000313" key="6">
    <source>
        <dbReference type="Proteomes" id="UP000307999"/>
    </source>
</evidence>
<dbReference type="PANTHER" id="PTHR43514:SF4">
    <property type="entry name" value="ABC TRANSPORTER I FAMILY MEMBER 10"/>
    <property type="match status" value="1"/>
</dbReference>
<dbReference type="GO" id="GO:0015098">
    <property type="term" value="F:molybdate ion transmembrane transporter activity"/>
    <property type="evidence" value="ECO:0007669"/>
    <property type="project" value="InterPro"/>
</dbReference>
<sequence>MSTLAVSEAPQAIQRDLSVDVNLSFDSFQLSCDIRFDLNGITGILGHSGSGKTSLLRVIAGLNRDAAGTVILKQRTLQSDTQFIKPEHRKIGFVFQDARLFPHLSVAGNLEYARKRCKPNSLDANEIIQMTQIGALLKRDVVKLSAGEKQRVAIARALLAEPELLLMDEPLSNLDNRARRDMVHLLRLIHQRLNLPILYVSHNIIEIQQLADEVLVMENGRIIQVGHVHQVLNNLNERMSTEFSSPTSLTLKVKQHLVNFGLTQLDFMAPSHNQVKLFAPLMNQPLGQQLRCYILADDLSISLNKPEASSIINCLPGRISQLHRLSRNGMLIKVQVMEHTFAINTSRYAVELLRLSHGTEVFIQFQADAIRCY</sequence>
<dbReference type="RefSeq" id="WP_136734199.1">
    <property type="nucleotide sequence ID" value="NZ_SWDB01000003.1"/>
</dbReference>
<name>A0A4U1BB39_9GAMM</name>
<keyword evidence="2" id="KW-0547">Nucleotide-binding</keyword>
<dbReference type="GO" id="GO:0005524">
    <property type="term" value="F:ATP binding"/>
    <property type="evidence" value="ECO:0007669"/>
    <property type="project" value="UniProtKB-KW"/>
</dbReference>
<evidence type="ECO:0000259" key="4">
    <source>
        <dbReference type="PROSITE" id="PS50893"/>
    </source>
</evidence>
<keyword evidence="6" id="KW-1185">Reference proteome</keyword>
<evidence type="ECO:0000256" key="1">
    <source>
        <dbReference type="ARBA" id="ARBA00022448"/>
    </source>
</evidence>
<evidence type="ECO:0000313" key="5">
    <source>
        <dbReference type="EMBL" id="TKB47388.1"/>
    </source>
</evidence>
<accession>A0A4U1BB39</accession>
<dbReference type="PROSITE" id="PS00211">
    <property type="entry name" value="ABC_TRANSPORTER_1"/>
    <property type="match status" value="1"/>
</dbReference>
<dbReference type="Gene3D" id="2.40.50.100">
    <property type="match status" value="1"/>
</dbReference>
<reference evidence="5 6" key="1">
    <citation type="submission" date="2019-04" db="EMBL/GenBank/DDBJ databases">
        <title>Thalassotalea guangxiensis sp. nov., isolated from sediment of the coastal wetland.</title>
        <authorList>
            <person name="Zheng S."/>
            <person name="Zhang D."/>
        </authorList>
    </citation>
    <scope>NUCLEOTIDE SEQUENCE [LARGE SCALE GENOMIC DNA]</scope>
    <source>
        <strain evidence="5 6">ZS-4</strain>
    </source>
</reference>
<dbReference type="Proteomes" id="UP000307999">
    <property type="component" value="Unassembled WGS sequence"/>
</dbReference>
<dbReference type="PROSITE" id="PS50893">
    <property type="entry name" value="ABC_TRANSPORTER_2"/>
    <property type="match status" value="1"/>
</dbReference>
<dbReference type="EMBL" id="SWDB01000003">
    <property type="protein sequence ID" value="TKB47388.1"/>
    <property type="molecule type" value="Genomic_DNA"/>
</dbReference>
<dbReference type="InterPro" id="IPR003593">
    <property type="entry name" value="AAA+_ATPase"/>
</dbReference>
<dbReference type="NCBIfam" id="TIGR02142">
    <property type="entry name" value="modC_ABC"/>
    <property type="match status" value="1"/>
</dbReference>
<dbReference type="GO" id="GO:0140359">
    <property type="term" value="F:ABC-type transporter activity"/>
    <property type="evidence" value="ECO:0007669"/>
    <property type="project" value="InterPro"/>
</dbReference>
<comment type="caution">
    <text evidence="5">The sequence shown here is derived from an EMBL/GenBank/DDBJ whole genome shotgun (WGS) entry which is preliminary data.</text>
</comment>
<dbReference type="OrthoDB" id="9802264at2"/>
<feature type="domain" description="ABC transporter" evidence="4">
    <location>
        <begin position="14"/>
        <end position="244"/>
    </location>
</feature>
<evidence type="ECO:0000256" key="2">
    <source>
        <dbReference type="ARBA" id="ARBA00022741"/>
    </source>
</evidence>
<dbReference type="InterPro" id="IPR011868">
    <property type="entry name" value="ModC_ABC_ATP-bd"/>
</dbReference>
<dbReference type="AlphaFoldDB" id="A0A4U1BB39"/>